<feature type="region of interest" description="Disordered" evidence="9">
    <location>
        <begin position="207"/>
        <end position="245"/>
    </location>
</feature>
<dbReference type="PANTHER" id="PTHR18849">
    <property type="entry name" value="LEUCINE RICH REPEAT PROTEIN"/>
    <property type="match status" value="1"/>
</dbReference>
<dbReference type="InterPro" id="IPR056496">
    <property type="entry name" value="CS_DNAAF11_C"/>
</dbReference>
<dbReference type="InterPro" id="IPR032675">
    <property type="entry name" value="LRR_dom_sf"/>
</dbReference>
<evidence type="ECO:0000256" key="6">
    <source>
        <dbReference type="ARBA" id="ARBA00023069"/>
    </source>
</evidence>
<evidence type="ECO:0000256" key="5">
    <source>
        <dbReference type="ARBA" id="ARBA00022737"/>
    </source>
</evidence>
<keyword evidence="6" id="KW-0969">Cilium</keyword>
<comment type="subcellular location">
    <subcellularLocation>
        <location evidence="1">Cell projection</location>
        <location evidence="1">Cilium</location>
    </subcellularLocation>
    <subcellularLocation>
        <location evidence="2">Cytoplasm</location>
    </subcellularLocation>
</comment>
<dbReference type="InterPro" id="IPR001611">
    <property type="entry name" value="Leu-rich_rpt"/>
</dbReference>
<feature type="domain" description="Dynein axonemal assembly factor 11-like CS" evidence="10">
    <location>
        <begin position="210"/>
        <end position="331"/>
    </location>
</feature>
<protein>
    <recommendedName>
        <fullName evidence="10">Dynein axonemal assembly factor 11-like CS domain-containing protein</fullName>
    </recommendedName>
</protein>
<dbReference type="GO" id="GO:0005929">
    <property type="term" value="C:cilium"/>
    <property type="evidence" value="ECO:0007669"/>
    <property type="project" value="UniProtKB-SubCell"/>
</dbReference>
<name>A0ABD3HKC3_9MARC</name>
<dbReference type="SUPFAM" id="SSF49764">
    <property type="entry name" value="HSP20-like chaperones"/>
    <property type="match status" value="1"/>
</dbReference>
<keyword evidence="5" id="KW-0677">Repeat</keyword>
<sequence>MGPISVEMIRKRSEHNDGVLETLEELVLQEEGIDKIETLGRLCPNLKILYMPNNLIPRLENMNRLKALEYLNLAINNITKFDGLEGCEMLNKLDLTLNFIDKEGLLTATKLRANIHIRELFLSGNPCTDYPDFRKFIIAAVPSLKSLDSQKIKPSERIAAQQVFNALHAELSEACNAPPGSESEQKLPQLNDKGEEIRNYTVANRVQEHNEMQRLKEEQEKKPDSRSQERKSKRRTSFDPLPTEGRIYQRNEGGFDFKLQESDCGRLVLCDVAVGRYLDTSLIDVDVQPSWLRVLVKGKLLQLKLPSEVKTDESFVQRSTTTGRLLVTMPKVVPYRKWSSFSCAAAPVPHLKSKVNPPSSGAAATEKHCSENVLEPSAAVNIHNIVTDATTCKQVDHPANSRTESQPENDGELMRTKEGESFDTSVDWADDVPPLE</sequence>
<evidence type="ECO:0000256" key="2">
    <source>
        <dbReference type="ARBA" id="ARBA00004496"/>
    </source>
</evidence>
<dbReference type="CDD" id="cd06463">
    <property type="entry name" value="p23_like"/>
    <property type="match status" value="1"/>
</dbReference>
<dbReference type="SMART" id="SM00365">
    <property type="entry name" value="LRR_SD22"/>
    <property type="match status" value="2"/>
</dbReference>
<evidence type="ECO:0000256" key="7">
    <source>
        <dbReference type="ARBA" id="ARBA00023273"/>
    </source>
</evidence>
<gene>
    <name evidence="11" type="ORF">R1sor_005724</name>
</gene>
<dbReference type="Gene3D" id="3.80.10.10">
    <property type="entry name" value="Ribonuclease Inhibitor"/>
    <property type="match status" value="1"/>
</dbReference>
<dbReference type="FunFam" id="3.80.10.10:FF:000052">
    <property type="entry name" value="Leucine rich repeat containing 6"/>
    <property type="match status" value="1"/>
</dbReference>
<evidence type="ECO:0000259" key="10">
    <source>
        <dbReference type="Pfam" id="PF23602"/>
    </source>
</evidence>
<feature type="compositionally biased region" description="Basic and acidic residues" evidence="9">
    <location>
        <begin position="207"/>
        <end position="230"/>
    </location>
</feature>
<keyword evidence="12" id="KW-1185">Reference proteome</keyword>
<keyword evidence="7" id="KW-0966">Cell projection</keyword>
<feature type="region of interest" description="Disordered" evidence="9">
    <location>
        <begin position="392"/>
        <end position="436"/>
    </location>
</feature>
<dbReference type="PANTHER" id="PTHR18849:SF0">
    <property type="entry name" value="CILIA- AND FLAGELLA-ASSOCIATED PROTEIN 410-RELATED"/>
    <property type="match status" value="1"/>
</dbReference>
<dbReference type="GO" id="GO:0005737">
    <property type="term" value="C:cytoplasm"/>
    <property type="evidence" value="ECO:0007669"/>
    <property type="project" value="UniProtKB-SubCell"/>
</dbReference>
<evidence type="ECO:0000256" key="9">
    <source>
        <dbReference type="SAM" id="MobiDB-lite"/>
    </source>
</evidence>
<comment type="similarity">
    <text evidence="8">Belongs to the tilB family.</text>
</comment>
<evidence type="ECO:0000256" key="3">
    <source>
        <dbReference type="ARBA" id="ARBA00022490"/>
    </source>
</evidence>
<evidence type="ECO:0000256" key="8">
    <source>
        <dbReference type="ARBA" id="ARBA00049982"/>
    </source>
</evidence>
<evidence type="ECO:0000256" key="4">
    <source>
        <dbReference type="ARBA" id="ARBA00022614"/>
    </source>
</evidence>
<dbReference type="Pfam" id="PF23602">
    <property type="entry name" value="CS_DNAAF11_C"/>
    <property type="match status" value="1"/>
</dbReference>
<dbReference type="InterPro" id="IPR008978">
    <property type="entry name" value="HSP20-like_chaperone"/>
</dbReference>
<feature type="region of interest" description="Disordered" evidence="9">
    <location>
        <begin position="175"/>
        <end position="194"/>
    </location>
</feature>
<dbReference type="SUPFAM" id="SSF52058">
    <property type="entry name" value="L domain-like"/>
    <property type="match status" value="1"/>
</dbReference>
<dbReference type="PROSITE" id="PS51450">
    <property type="entry name" value="LRR"/>
    <property type="match status" value="2"/>
</dbReference>
<dbReference type="Proteomes" id="UP001633002">
    <property type="component" value="Unassembled WGS sequence"/>
</dbReference>
<comment type="caution">
    <text evidence="11">The sequence shown here is derived from an EMBL/GenBank/DDBJ whole genome shotgun (WGS) entry which is preliminary data.</text>
</comment>
<dbReference type="AlphaFoldDB" id="A0ABD3HKC3"/>
<keyword evidence="3" id="KW-0963">Cytoplasm</keyword>
<evidence type="ECO:0000313" key="11">
    <source>
        <dbReference type="EMBL" id="KAL3692073.1"/>
    </source>
</evidence>
<dbReference type="EMBL" id="JBJQOH010000003">
    <property type="protein sequence ID" value="KAL3692073.1"/>
    <property type="molecule type" value="Genomic_DNA"/>
</dbReference>
<dbReference type="Pfam" id="PF14580">
    <property type="entry name" value="LRR_9"/>
    <property type="match status" value="1"/>
</dbReference>
<organism evidence="11 12">
    <name type="scientific">Riccia sorocarpa</name>
    <dbReference type="NCBI Taxonomy" id="122646"/>
    <lineage>
        <taxon>Eukaryota</taxon>
        <taxon>Viridiplantae</taxon>
        <taxon>Streptophyta</taxon>
        <taxon>Embryophyta</taxon>
        <taxon>Marchantiophyta</taxon>
        <taxon>Marchantiopsida</taxon>
        <taxon>Marchantiidae</taxon>
        <taxon>Marchantiales</taxon>
        <taxon>Ricciaceae</taxon>
        <taxon>Riccia</taxon>
    </lineage>
</organism>
<evidence type="ECO:0000313" key="12">
    <source>
        <dbReference type="Proteomes" id="UP001633002"/>
    </source>
</evidence>
<evidence type="ECO:0000256" key="1">
    <source>
        <dbReference type="ARBA" id="ARBA00004138"/>
    </source>
</evidence>
<accession>A0ABD3HKC3</accession>
<reference evidence="11 12" key="1">
    <citation type="submission" date="2024-09" db="EMBL/GenBank/DDBJ databases">
        <title>Chromosome-scale assembly of Riccia sorocarpa.</title>
        <authorList>
            <person name="Paukszto L."/>
        </authorList>
    </citation>
    <scope>NUCLEOTIDE SEQUENCE [LARGE SCALE GENOMIC DNA]</scope>
    <source>
        <strain evidence="11">LP-2024</strain>
        <tissue evidence="11">Aerial parts of the thallus</tissue>
    </source>
</reference>
<keyword evidence="4" id="KW-0433">Leucine-rich repeat</keyword>
<proteinExistence type="inferred from homology"/>